<evidence type="ECO:0008006" key="3">
    <source>
        <dbReference type="Google" id="ProtNLM"/>
    </source>
</evidence>
<keyword evidence="2" id="KW-1185">Reference proteome</keyword>
<dbReference type="GO" id="GO:0034080">
    <property type="term" value="P:CENP-A containing chromatin assembly"/>
    <property type="evidence" value="ECO:0007669"/>
    <property type="project" value="InterPro"/>
</dbReference>
<evidence type="ECO:0000313" key="1">
    <source>
        <dbReference type="EMBL" id="AET38262.1"/>
    </source>
</evidence>
<evidence type="ECO:0000313" key="2">
    <source>
        <dbReference type="Proteomes" id="UP000006790"/>
    </source>
</evidence>
<dbReference type="GO" id="GO:0007059">
    <property type="term" value="P:chromosome segregation"/>
    <property type="evidence" value="ECO:0007669"/>
    <property type="project" value="InterPro"/>
</dbReference>
<dbReference type="HOGENOM" id="CLU_031572_0_0_1"/>
<dbReference type="KEGG" id="erc:Ecym_2542"/>
<dbReference type="InParanoid" id="G8JQA4"/>
<dbReference type="RefSeq" id="XP_003645079.1">
    <property type="nucleotide sequence ID" value="XM_003645031.1"/>
</dbReference>
<dbReference type="Proteomes" id="UP000006790">
    <property type="component" value="Chromosome 2"/>
</dbReference>
<dbReference type="OMA" id="HPASLRW"/>
<organism evidence="1 2">
    <name type="scientific">Eremothecium cymbalariae (strain CBS 270.75 / DBVPG 7215 / KCTC 17166 / NRRL Y-17582)</name>
    <name type="common">Yeast</name>
    <dbReference type="NCBI Taxonomy" id="931890"/>
    <lineage>
        <taxon>Eukaryota</taxon>
        <taxon>Fungi</taxon>
        <taxon>Dikarya</taxon>
        <taxon>Ascomycota</taxon>
        <taxon>Saccharomycotina</taxon>
        <taxon>Saccharomycetes</taxon>
        <taxon>Saccharomycetales</taxon>
        <taxon>Saccharomycetaceae</taxon>
        <taxon>Eremothecium</taxon>
    </lineage>
</organism>
<gene>
    <name evidence="1" type="ordered locus">Ecym_2542</name>
</gene>
<dbReference type="InterPro" id="IPR007902">
    <property type="entry name" value="Chl4/mis15/CENP-N"/>
</dbReference>
<dbReference type="AlphaFoldDB" id="G8JQA4"/>
<dbReference type="Gene3D" id="3.10.20.720">
    <property type="match status" value="1"/>
</dbReference>
<protein>
    <recommendedName>
        <fullName evidence="3">Central kinetochore subunit CHL4</fullName>
    </recommendedName>
</protein>
<sequence>MHVDDTLICGGIREEVLTKINRLDAFILKNLVREWLTKFPHVEAINVEDIIDMSLKTLANLIFTDLWPGGLNIYQLAQLDVSAICSDKLSISWVVSATMDKDDKTIVVNMDFKEFNHKLKELLGKVHTFHIYSASHPCLPLIIYRIQLFETNGSQFVSHKPFFVVMPLRYKVIFHSAQRDIHSQFILQCVSIALNQSRNVIRLRPISRPTKELLTVLDRNFGTALANSLHGAWAAYLDVDAEPTPLGSPEKHPIVVGKRRLISDDDEGIKSKKERAMLRFKGSKRGVKSKTKYLNKRFYQRIYRMCDQDVADAEIETDIYLSLVPVKKVEYIIRITGSVEFKLKLSGLDIFGGIHELCDKQHIEIDELPGWLTGENGNESGIIENGDFRKINRGGLI</sequence>
<dbReference type="FunCoup" id="G8JQA4">
    <property type="interactions" value="77"/>
</dbReference>
<dbReference type="OrthoDB" id="6585699at2759"/>
<accession>G8JQA4</accession>
<dbReference type="Pfam" id="PF05238">
    <property type="entry name" value="CENP-N"/>
    <property type="match status" value="1"/>
</dbReference>
<proteinExistence type="predicted"/>
<dbReference type="eggNOG" id="ENOG502QVRZ">
    <property type="taxonomic scope" value="Eukaryota"/>
</dbReference>
<dbReference type="STRING" id="931890.G8JQA4"/>
<dbReference type="GeneID" id="11471902"/>
<reference evidence="2" key="1">
    <citation type="journal article" date="2012" name="G3 (Bethesda)">
        <title>Pichia sorbitophila, an interspecies yeast hybrid reveals early steps of genome resolution following polyploidization.</title>
        <authorList>
            <person name="Leh Louis V."/>
            <person name="Despons L."/>
            <person name="Friedrich A."/>
            <person name="Martin T."/>
            <person name="Durrens P."/>
            <person name="Casaregola S."/>
            <person name="Neuveglise C."/>
            <person name="Fairhead C."/>
            <person name="Marck C."/>
            <person name="Cruz J.A."/>
            <person name="Straub M.L."/>
            <person name="Kugler V."/>
            <person name="Sacerdot C."/>
            <person name="Uzunov Z."/>
            <person name="Thierry A."/>
            <person name="Weiss S."/>
            <person name="Bleykasten C."/>
            <person name="De Montigny J."/>
            <person name="Jacques N."/>
            <person name="Jung P."/>
            <person name="Lemaire M."/>
            <person name="Mallet S."/>
            <person name="Morel G."/>
            <person name="Richard G.F."/>
            <person name="Sarkar A."/>
            <person name="Savel G."/>
            <person name="Schacherer J."/>
            <person name="Seret M.L."/>
            <person name="Talla E."/>
            <person name="Samson G."/>
            <person name="Jubin C."/>
            <person name="Poulain J."/>
            <person name="Vacherie B."/>
            <person name="Barbe V."/>
            <person name="Pelletier E."/>
            <person name="Sherman D.J."/>
            <person name="Westhof E."/>
            <person name="Weissenbach J."/>
            <person name="Baret P.V."/>
            <person name="Wincker P."/>
            <person name="Gaillardin C."/>
            <person name="Dujon B."/>
            <person name="Souciet J.L."/>
        </authorList>
    </citation>
    <scope>NUCLEOTIDE SEQUENCE [LARGE SCALE GENOMIC DNA]</scope>
    <source>
        <strain evidence="2">CBS 270.75 / DBVPG 7215 / KCTC 17166 / NRRL Y-17582</strain>
    </source>
</reference>
<dbReference type="EMBL" id="CP002498">
    <property type="protein sequence ID" value="AET38262.1"/>
    <property type="molecule type" value="Genomic_DNA"/>
</dbReference>
<name>G8JQA4_ERECY</name>